<dbReference type="AlphaFoldDB" id="A0A1A7RFJ3"/>
<evidence type="ECO:0000256" key="1">
    <source>
        <dbReference type="SAM" id="SignalP"/>
    </source>
</evidence>
<keyword evidence="1" id="KW-0732">Signal</keyword>
<feature type="chain" id="PRO_5008360838" evidence="1">
    <location>
        <begin position="25"/>
        <end position="169"/>
    </location>
</feature>
<evidence type="ECO:0000313" key="3">
    <source>
        <dbReference type="Proteomes" id="UP000185753"/>
    </source>
</evidence>
<reference evidence="3" key="1">
    <citation type="submission" date="2016-06" db="EMBL/GenBank/DDBJ databases">
        <authorList>
            <person name="Radolfova-Krizova L."/>
            <person name="Nemec A."/>
        </authorList>
    </citation>
    <scope>NUCLEOTIDE SEQUENCE [LARGE SCALE GENOMIC DNA]</scope>
    <source>
        <strain evidence="3">ANC 4275</strain>
    </source>
</reference>
<sequence>MTLPKSVAVLLFASATLSASSTFAATNTDEQQEAIQMPALTIMAEREMRAETGIVEYQEQVDRRKALQHRVMELERDTQNKGVDATIVSNMDILPAAAMPDMSNLSPLMQQHVLDIAAGLQSSDPRNGLYIMLQPFGIDRNATSVQISRDQINMGTIDRQLNINPKTSP</sequence>
<dbReference type="STRING" id="1443941.A9J31_00515"/>
<feature type="signal peptide" evidence="1">
    <location>
        <begin position="1"/>
        <end position="24"/>
    </location>
</feature>
<comment type="caution">
    <text evidence="2">The sequence shown here is derived from an EMBL/GenBank/DDBJ whole genome shotgun (WGS) entry which is preliminary data.</text>
</comment>
<protein>
    <submittedName>
        <fullName evidence="2">Uncharacterized protein</fullName>
    </submittedName>
</protein>
<accession>A0A1A7RFJ3</accession>
<evidence type="ECO:0000313" key="2">
    <source>
        <dbReference type="EMBL" id="OBX30203.1"/>
    </source>
</evidence>
<dbReference type="Proteomes" id="UP000185753">
    <property type="component" value="Unassembled WGS sequence"/>
</dbReference>
<dbReference type="EMBL" id="LZDS01000001">
    <property type="protein sequence ID" value="OBX30203.1"/>
    <property type="molecule type" value="Genomic_DNA"/>
</dbReference>
<dbReference type="OrthoDB" id="6711084at2"/>
<gene>
    <name evidence="2" type="ORF">A9J31_00515</name>
</gene>
<name>A0A1A7RFJ3_9GAMM</name>
<organism evidence="2 3">
    <name type="scientific">Acinetobacter gandensis</name>
    <dbReference type="NCBI Taxonomy" id="1443941"/>
    <lineage>
        <taxon>Bacteria</taxon>
        <taxon>Pseudomonadati</taxon>
        <taxon>Pseudomonadota</taxon>
        <taxon>Gammaproteobacteria</taxon>
        <taxon>Moraxellales</taxon>
        <taxon>Moraxellaceae</taxon>
        <taxon>Acinetobacter</taxon>
    </lineage>
</organism>
<proteinExistence type="predicted"/>
<keyword evidence="3" id="KW-1185">Reference proteome</keyword>